<organism evidence="2 3">
    <name type="scientific">Candidatus Competibacter denitrificans Run_A_D11</name>
    <dbReference type="NCBI Taxonomy" id="1400863"/>
    <lineage>
        <taxon>Bacteria</taxon>
        <taxon>Pseudomonadati</taxon>
        <taxon>Pseudomonadota</taxon>
        <taxon>Gammaproteobacteria</taxon>
        <taxon>Candidatus Competibacteraceae</taxon>
        <taxon>Candidatus Competibacter</taxon>
    </lineage>
</organism>
<feature type="transmembrane region" description="Helical" evidence="1">
    <location>
        <begin position="146"/>
        <end position="170"/>
    </location>
</feature>
<dbReference type="GO" id="GO:0140359">
    <property type="term" value="F:ABC-type transporter activity"/>
    <property type="evidence" value="ECO:0007669"/>
    <property type="project" value="InterPro"/>
</dbReference>
<dbReference type="PANTHER" id="PTHR43471:SF1">
    <property type="entry name" value="ABC TRANSPORTER PERMEASE PROTEIN NOSY-RELATED"/>
    <property type="match status" value="1"/>
</dbReference>
<feature type="transmembrane region" description="Helical" evidence="1">
    <location>
        <begin position="112"/>
        <end position="134"/>
    </location>
</feature>
<accession>W6MEE6</accession>
<dbReference type="STRING" id="1400863.BN873_980079"/>
<feature type="transmembrane region" description="Helical" evidence="1">
    <location>
        <begin position="27"/>
        <end position="48"/>
    </location>
</feature>
<keyword evidence="1" id="KW-1133">Transmembrane helix</keyword>
<dbReference type="GO" id="GO:0005886">
    <property type="term" value="C:plasma membrane"/>
    <property type="evidence" value="ECO:0007669"/>
    <property type="project" value="UniProtKB-SubCell"/>
</dbReference>
<comment type="caution">
    <text evidence="2">The sequence shown here is derived from an EMBL/GenBank/DDBJ whole genome shotgun (WGS) entry which is preliminary data.</text>
</comment>
<dbReference type="PANTHER" id="PTHR43471">
    <property type="entry name" value="ABC TRANSPORTER PERMEASE"/>
    <property type="match status" value="1"/>
</dbReference>
<evidence type="ECO:0000256" key="1">
    <source>
        <dbReference type="SAM" id="Phobius"/>
    </source>
</evidence>
<gene>
    <name evidence="2" type="ORF">BN873_980079</name>
</gene>
<feature type="transmembrane region" description="Helical" evidence="1">
    <location>
        <begin position="182"/>
        <end position="203"/>
    </location>
</feature>
<dbReference type="AlphaFoldDB" id="W6MEE6"/>
<name>W6MEE6_9GAMM</name>
<feature type="transmembrane region" description="Helical" evidence="1">
    <location>
        <begin position="239"/>
        <end position="265"/>
    </location>
</feature>
<evidence type="ECO:0000313" key="3">
    <source>
        <dbReference type="Proteomes" id="UP000035760"/>
    </source>
</evidence>
<dbReference type="Pfam" id="PF12679">
    <property type="entry name" value="ABC2_membrane_2"/>
    <property type="match status" value="1"/>
</dbReference>
<evidence type="ECO:0000313" key="2">
    <source>
        <dbReference type="EMBL" id="CDI04478.1"/>
    </source>
</evidence>
<keyword evidence="3" id="KW-1185">Reference proteome</keyword>
<sequence length="275" mass="29976">MKKIAIEFKPISVIAGKEFWDRIRNRWVLAVAVIFTVFALVIAYFGAAQQGAVGFRGMDVTIASLVSLVIYLVPLIALILGYDAIVGERERGSLELLLSLPITRFELLIGKFLGLAGALSFSTLAGFGLAGVLLSYQLGATALYHYAGFMLSALLLGMAFLSIAILVSVMASDRMRASGVAIGLWFFLVLVYDLLLLGLLVLAEKRFSLSFFPVLLYLNPADIFRILNVFGFKEVRDLYGLATVLPAALASPWMLGSAMVLWIVAPLGVAVWRFK</sequence>
<keyword evidence="1" id="KW-0472">Membrane</keyword>
<reference evidence="2" key="2">
    <citation type="submission" date="2014-03" db="EMBL/GenBank/DDBJ databases">
        <title>Candidatus Competibacter-lineage genomes retrieved from metagenomes reveal functional metabolic diversity.</title>
        <authorList>
            <person name="McIlroy S.J."/>
            <person name="Albertsen M."/>
            <person name="Andresen E.K."/>
            <person name="Saunders A.M."/>
            <person name="Kristiansen R."/>
            <person name="Stokholm-Bjerregaard M."/>
            <person name="Nielsen K.L."/>
            <person name="Nielsen P.H."/>
        </authorList>
    </citation>
    <scope>NUCLEOTIDE SEQUENCE</scope>
    <source>
        <strain evidence="2">Run_A_D11</strain>
    </source>
</reference>
<proteinExistence type="predicted"/>
<dbReference type="Proteomes" id="UP000035760">
    <property type="component" value="Unassembled WGS sequence"/>
</dbReference>
<keyword evidence="1" id="KW-0812">Transmembrane</keyword>
<dbReference type="EMBL" id="CBTJ020000111">
    <property type="protein sequence ID" value="CDI04478.1"/>
    <property type="molecule type" value="Genomic_DNA"/>
</dbReference>
<reference evidence="2" key="1">
    <citation type="submission" date="2013-07" db="EMBL/GenBank/DDBJ databases">
        <authorList>
            <person name="McIlroy S."/>
        </authorList>
    </citation>
    <scope>NUCLEOTIDE SEQUENCE [LARGE SCALE GENOMIC DNA]</scope>
    <source>
        <strain evidence="2">Run_A_D11</strain>
    </source>
</reference>
<feature type="transmembrane region" description="Helical" evidence="1">
    <location>
        <begin position="60"/>
        <end position="82"/>
    </location>
</feature>
<protein>
    <submittedName>
        <fullName evidence="2">Copper ABC transporter, permease protein NosY</fullName>
    </submittedName>
</protein>